<dbReference type="EMBL" id="KN818312">
    <property type="protein sequence ID" value="KIL59651.1"/>
    <property type="molecule type" value="Genomic_DNA"/>
</dbReference>
<evidence type="ECO:0000313" key="2">
    <source>
        <dbReference type="Proteomes" id="UP000054549"/>
    </source>
</evidence>
<organism evidence="1 2">
    <name type="scientific">Amanita muscaria (strain Koide BX008)</name>
    <dbReference type="NCBI Taxonomy" id="946122"/>
    <lineage>
        <taxon>Eukaryota</taxon>
        <taxon>Fungi</taxon>
        <taxon>Dikarya</taxon>
        <taxon>Basidiomycota</taxon>
        <taxon>Agaricomycotina</taxon>
        <taxon>Agaricomycetes</taxon>
        <taxon>Agaricomycetidae</taxon>
        <taxon>Agaricales</taxon>
        <taxon>Pluteineae</taxon>
        <taxon>Amanitaceae</taxon>
        <taxon>Amanita</taxon>
    </lineage>
</organism>
<keyword evidence="2" id="KW-1185">Reference proteome</keyword>
<gene>
    <name evidence="1" type="ORF">M378DRAFT_169044</name>
</gene>
<dbReference type="AlphaFoldDB" id="A0A0C2WSC9"/>
<dbReference type="InParanoid" id="A0A0C2WSC9"/>
<evidence type="ECO:0000313" key="1">
    <source>
        <dbReference type="EMBL" id="KIL59651.1"/>
    </source>
</evidence>
<protein>
    <submittedName>
        <fullName evidence="1">Uncharacterized protein</fullName>
    </submittedName>
</protein>
<dbReference type="Proteomes" id="UP000054549">
    <property type="component" value="Unassembled WGS sequence"/>
</dbReference>
<dbReference type="HOGENOM" id="CLU_2885338_0_0_1"/>
<proteinExistence type="predicted"/>
<accession>A0A0C2WSC9</accession>
<reference evidence="1 2" key="1">
    <citation type="submission" date="2014-04" db="EMBL/GenBank/DDBJ databases">
        <title>Evolutionary Origins and Diversification of the Mycorrhizal Mutualists.</title>
        <authorList>
            <consortium name="DOE Joint Genome Institute"/>
            <consortium name="Mycorrhizal Genomics Consortium"/>
            <person name="Kohler A."/>
            <person name="Kuo A."/>
            <person name="Nagy L.G."/>
            <person name="Floudas D."/>
            <person name="Copeland A."/>
            <person name="Barry K.W."/>
            <person name="Cichocki N."/>
            <person name="Veneault-Fourrey C."/>
            <person name="LaButti K."/>
            <person name="Lindquist E.A."/>
            <person name="Lipzen A."/>
            <person name="Lundell T."/>
            <person name="Morin E."/>
            <person name="Murat C."/>
            <person name="Riley R."/>
            <person name="Ohm R."/>
            <person name="Sun H."/>
            <person name="Tunlid A."/>
            <person name="Henrissat B."/>
            <person name="Grigoriev I.V."/>
            <person name="Hibbett D.S."/>
            <person name="Martin F."/>
        </authorList>
    </citation>
    <scope>NUCLEOTIDE SEQUENCE [LARGE SCALE GENOMIC DNA]</scope>
    <source>
        <strain evidence="1 2">Koide BX008</strain>
    </source>
</reference>
<name>A0A0C2WSC9_AMAMK</name>
<sequence>MHPHTIEAVNGLGLDFRRFGVLGPHGICAHHLLRKFSGVASPNIRLRHRQADLYRVKNVCMAK</sequence>